<dbReference type="Gramene" id="KQL14791">
    <property type="protein sequence ID" value="KQL14791"/>
    <property type="gene ID" value="SETIT_025510mg"/>
</dbReference>
<dbReference type="EnsemblPlants" id="KQL14791">
    <property type="protein sequence ID" value="KQL14791"/>
    <property type="gene ID" value="SETIT_025510mg"/>
</dbReference>
<protein>
    <submittedName>
        <fullName evidence="1">Uncharacterized protein</fullName>
    </submittedName>
</protein>
<reference evidence="2" key="1">
    <citation type="journal article" date="2012" name="Nat. Biotechnol.">
        <title>Reference genome sequence of the model plant Setaria.</title>
        <authorList>
            <person name="Bennetzen J.L."/>
            <person name="Schmutz J."/>
            <person name="Wang H."/>
            <person name="Percifield R."/>
            <person name="Hawkins J."/>
            <person name="Pontaroli A.C."/>
            <person name="Estep M."/>
            <person name="Feng L."/>
            <person name="Vaughn J.N."/>
            <person name="Grimwood J."/>
            <person name="Jenkins J."/>
            <person name="Barry K."/>
            <person name="Lindquist E."/>
            <person name="Hellsten U."/>
            <person name="Deshpande S."/>
            <person name="Wang X."/>
            <person name="Wu X."/>
            <person name="Mitros T."/>
            <person name="Triplett J."/>
            <person name="Yang X."/>
            <person name="Ye C.Y."/>
            <person name="Mauro-Herrera M."/>
            <person name="Wang L."/>
            <person name="Li P."/>
            <person name="Sharma M."/>
            <person name="Sharma R."/>
            <person name="Ronald P.C."/>
            <person name="Panaud O."/>
            <person name="Kellogg E.A."/>
            <person name="Brutnell T.P."/>
            <person name="Doust A.N."/>
            <person name="Tuskan G.A."/>
            <person name="Rokhsar D."/>
            <person name="Devos K.M."/>
        </authorList>
    </citation>
    <scope>NUCLEOTIDE SEQUENCE [LARGE SCALE GENOMIC DNA]</scope>
    <source>
        <strain evidence="2">cv. Yugu1</strain>
    </source>
</reference>
<dbReference type="HOGENOM" id="CLU_2836032_0_0_1"/>
<reference evidence="1" key="2">
    <citation type="submission" date="2018-08" db="UniProtKB">
        <authorList>
            <consortium name="EnsemblPlants"/>
        </authorList>
    </citation>
    <scope>IDENTIFICATION</scope>
    <source>
        <strain evidence="1">Yugu1</strain>
    </source>
</reference>
<organism evidence="1 2">
    <name type="scientific">Setaria italica</name>
    <name type="common">Foxtail millet</name>
    <name type="synonym">Panicum italicum</name>
    <dbReference type="NCBI Taxonomy" id="4555"/>
    <lineage>
        <taxon>Eukaryota</taxon>
        <taxon>Viridiplantae</taxon>
        <taxon>Streptophyta</taxon>
        <taxon>Embryophyta</taxon>
        <taxon>Tracheophyta</taxon>
        <taxon>Spermatophyta</taxon>
        <taxon>Magnoliopsida</taxon>
        <taxon>Liliopsida</taxon>
        <taxon>Poales</taxon>
        <taxon>Poaceae</taxon>
        <taxon>PACMAD clade</taxon>
        <taxon>Panicoideae</taxon>
        <taxon>Panicodae</taxon>
        <taxon>Paniceae</taxon>
        <taxon>Cenchrinae</taxon>
        <taxon>Setaria</taxon>
    </lineage>
</organism>
<sequence length="66" mass="7473">MKDCHAITGFELSIKRTGKIRCLKLVEAKYAVCSLTRWTAQFWKGCLFPSLSIMSIVGVVRWSHGL</sequence>
<accession>K3ZG08</accession>
<keyword evidence="2" id="KW-1185">Reference proteome</keyword>
<evidence type="ECO:0000313" key="1">
    <source>
        <dbReference type="EnsemblPlants" id="KQL14791"/>
    </source>
</evidence>
<dbReference type="InParanoid" id="K3ZG08"/>
<name>K3ZG08_SETIT</name>
<dbReference type="EMBL" id="AGNK02001607">
    <property type="status" value="NOT_ANNOTATED_CDS"/>
    <property type="molecule type" value="Genomic_DNA"/>
</dbReference>
<dbReference type="AlphaFoldDB" id="K3ZG08"/>
<dbReference type="Proteomes" id="UP000004995">
    <property type="component" value="Unassembled WGS sequence"/>
</dbReference>
<proteinExistence type="predicted"/>
<evidence type="ECO:0000313" key="2">
    <source>
        <dbReference type="Proteomes" id="UP000004995"/>
    </source>
</evidence>